<dbReference type="Proteomes" id="UP000269665">
    <property type="component" value="Unassembled WGS sequence"/>
</dbReference>
<organism evidence="1 3">
    <name type="scientific">Pectobacterium parmentieri</name>
    <dbReference type="NCBI Taxonomy" id="1905730"/>
    <lineage>
        <taxon>Bacteria</taxon>
        <taxon>Pseudomonadati</taxon>
        <taxon>Pseudomonadota</taxon>
        <taxon>Gammaproteobacteria</taxon>
        <taxon>Enterobacterales</taxon>
        <taxon>Pectobacteriaceae</taxon>
        <taxon>Pectobacterium</taxon>
    </lineage>
</organism>
<accession>A0A0H3I4U2</accession>
<dbReference type="EMBL" id="CP003415">
    <property type="protein sequence ID" value="AFI91059.1"/>
    <property type="molecule type" value="Genomic_DNA"/>
</dbReference>
<dbReference type="KEGG" id="pec:W5S_2976"/>
<gene>
    <name evidence="1" type="ordered locus">W5S_2976</name>
    <name evidence="2" type="ORF">C5E00_09410</name>
</gene>
<protein>
    <submittedName>
        <fullName evidence="1">Uncharacterized protein</fullName>
    </submittedName>
</protein>
<evidence type="ECO:0000313" key="2">
    <source>
        <dbReference type="EMBL" id="RKO76988.1"/>
    </source>
</evidence>
<reference evidence="1" key="2">
    <citation type="submission" date="2012-03" db="EMBL/GenBank/DDBJ databases">
        <authorList>
            <person name="Koskinen P."/>
            <person name="Laine P."/>
            <person name="Niemi O."/>
            <person name="Nykyri J."/>
            <person name="Harjunpaa H."/>
            <person name="Auvinen P."/>
            <person name="Paulin L."/>
            <person name="Pirhonen M."/>
            <person name="Palva T."/>
            <person name="Holm L."/>
        </authorList>
    </citation>
    <scope>NUCLEOTIDE SEQUENCE</scope>
    <source>
        <strain evidence="1">SCC3193</strain>
    </source>
</reference>
<proteinExistence type="predicted"/>
<evidence type="ECO:0000313" key="3">
    <source>
        <dbReference type="Proteomes" id="UP000008044"/>
    </source>
</evidence>
<dbReference type="AlphaFoldDB" id="A0A0H3I4U2"/>
<dbReference type="PATRIC" id="fig|1166016.3.peg.3025"/>
<dbReference type="HOGENOM" id="CLU_2509721_0_0_6"/>
<dbReference type="RefSeq" id="WP_014700593.1">
    <property type="nucleotide sequence ID" value="NC_017845.1"/>
</dbReference>
<sequence>MPSKFETLQEETTFSLADLYGDDISPDAAKADMLAFERSMDDMLPALLSSATEKTASTVDTLRKKFAVVAKDSANADEIVFQIQK</sequence>
<evidence type="ECO:0000313" key="1">
    <source>
        <dbReference type="EMBL" id="AFI91059.1"/>
    </source>
</evidence>
<dbReference type="eggNOG" id="ENOG5031HSV">
    <property type="taxonomic scope" value="Bacteria"/>
</dbReference>
<evidence type="ECO:0000313" key="4">
    <source>
        <dbReference type="Proteomes" id="UP000269665"/>
    </source>
</evidence>
<name>A0A0H3I4U2_PECPM</name>
<dbReference type="EMBL" id="PSZG01000001">
    <property type="protein sequence ID" value="RKO76988.1"/>
    <property type="molecule type" value="Genomic_DNA"/>
</dbReference>
<reference evidence="2 4" key="3">
    <citation type="journal article" date="2018" name="BMC Genomics">
        <title>High genomic variability in the plant pathogenic bacterium Pectobacterium parmentieri deciphered from de novo assembled complete genomes.</title>
        <authorList>
            <person name="Zoledowska S."/>
            <person name="Motyka-Pomagruk A."/>
            <person name="Sledz W."/>
            <person name="Mengoni A."/>
            <person name="Lojkowska E."/>
        </authorList>
    </citation>
    <scope>NUCLEOTIDE SEQUENCE [LARGE SCALE GENOMIC DNA]</scope>
    <source>
        <strain evidence="2 4">IFB5626</strain>
    </source>
</reference>
<dbReference type="STRING" id="1905730.W5S_2976"/>
<dbReference type="Proteomes" id="UP000008044">
    <property type="component" value="Chromosome"/>
</dbReference>
<reference evidence="1 3" key="1">
    <citation type="journal article" date="2012" name="J. Bacteriol.">
        <title>Genome sequence of Pectobacterium sp. strain SCC3193.</title>
        <authorList>
            <person name="Koskinen J.P."/>
            <person name="Laine P."/>
            <person name="Niemi O."/>
            <person name="Nykyri J."/>
            <person name="Harjunpaa H."/>
            <person name="Auvinen P."/>
            <person name="Paulin L."/>
            <person name="Pirhonen M."/>
            <person name="Palva T."/>
            <person name="Holm L."/>
        </authorList>
    </citation>
    <scope>NUCLEOTIDE SEQUENCE [LARGE SCALE GENOMIC DNA]</scope>
    <source>
        <strain evidence="1 3">SCC3193</strain>
    </source>
</reference>